<accession>A0ACC0AI98</accession>
<evidence type="ECO:0000313" key="1">
    <source>
        <dbReference type="EMBL" id="KAI5660105.1"/>
    </source>
</evidence>
<keyword evidence="2" id="KW-1185">Reference proteome</keyword>
<gene>
    <name evidence="1" type="ORF">M9H77_28898</name>
</gene>
<dbReference type="EMBL" id="CM044706">
    <property type="protein sequence ID" value="KAI5660105.1"/>
    <property type="molecule type" value="Genomic_DNA"/>
</dbReference>
<evidence type="ECO:0000313" key="2">
    <source>
        <dbReference type="Proteomes" id="UP001060085"/>
    </source>
</evidence>
<proteinExistence type="predicted"/>
<organism evidence="1 2">
    <name type="scientific">Catharanthus roseus</name>
    <name type="common">Madagascar periwinkle</name>
    <name type="synonym">Vinca rosea</name>
    <dbReference type="NCBI Taxonomy" id="4058"/>
    <lineage>
        <taxon>Eukaryota</taxon>
        <taxon>Viridiplantae</taxon>
        <taxon>Streptophyta</taxon>
        <taxon>Embryophyta</taxon>
        <taxon>Tracheophyta</taxon>
        <taxon>Spermatophyta</taxon>
        <taxon>Magnoliopsida</taxon>
        <taxon>eudicotyledons</taxon>
        <taxon>Gunneridae</taxon>
        <taxon>Pentapetalae</taxon>
        <taxon>asterids</taxon>
        <taxon>lamiids</taxon>
        <taxon>Gentianales</taxon>
        <taxon>Apocynaceae</taxon>
        <taxon>Rauvolfioideae</taxon>
        <taxon>Vinceae</taxon>
        <taxon>Catharanthinae</taxon>
        <taxon>Catharanthus</taxon>
    </lineage>
</organism>
<comment type="caution">
    <text evidence="1">The sequence shown here is derived from an EMBL/GenBank/DDBJ whole genome shotgun (WGS) entry which is preliminary data.</text>
</comment>
<protein>
    <submittedName>
        <fullName evidence="1">Uncharacterized protein</fullName>
    </submittedName>
</protein>
<sequence length="143" mass="15761">MASTTSNSRVHSESASSRSPPPVKEEQDVSSKTVVTEELKKESVKKPKQDMDGQENMDKNEKYVADYTRYLKAKYFSDKTILGGNIYDVKMTSDGQTVKASRLPPFESFADPAKFLALVSKPAEKTTAETSTTAGKQTPKKSN</sequence>
<name>A0ACC0AI98_CATRO</name>
<dbReference type="Proteomes" id="UP001060085">
    <property type="component" value="Linkage Group LG06"/>
</dbReference>
<reference evidence="2" key="1">
    <citation type="journal article" date="2023" name="Nat. Plants">
        <title>Single-cell RNA sequencing provides a high-resolution roadmap for understanding the multicellular compartmentation of specialized metabolism.</title>
        <authorList>
            <person name="Sun S."/>
            <person name="Shen X."/>
            <person name="Li Y."/>
            <person name="Li Y."/>
            <person name="Wang S."/>
            <person name="Li R."/>
            <person name="Zhang H."/>
            <person name="Shen G."/>
            <person name="Guo B."/>
            <person name="Wei J."/>
            <person name="Xu J."/>
            <person name="St-Pierre B."/>
            <person name="Chen S."/>
            <person name="Sun C."/>
        </authorList>
    </citation>
    <scope>NUCLEOTIDE SEQUENCE [LARGE SCALE GENOMIC DNA]</scope>
</reference>